<protein>
    <submittedName>
        <fullName evidence="1">Uncharacterized protein</fullName>
    </submittedName>
</protein>
<sequence length="307" mass="32712">MLTKESVLDSKKQEAFATSHEIAVSPQVQSVATTQTKKMKIPQVLALSVAMCFTSSAWAGTAVNFGVGTEILACHTINDMAGDDIRDTHPYLQITQTESVKPNSRVVAYCIARKSDSSVVLYDISSNANPIDVSPMLINRLNNCKGPITIENAGFSADGRYAFVNAYWNGRPGDGKAGRFAIAFQIKPKNGGTGGTGQNNRPVPENPGEFLGMPVKDPENKKCYQYMSTGLAQVTDIFLLDSEDPAAVDTDAGSGVRYLAVGKNAAGNLFDPNNTQDCKDASSFGEVAAECLPPLQPDNGVGGYFLP</sequence>
<dbReference type="EMBL" id="HBED01046746">
    <property type="protein sequence ID" value="CAD8325105.1"/>
    <property type="molecule type" value="Transcribed_RNA"/>
</dbReference>
<proteinExistence type="predicted"/>
<evidence type="ECO:0000313" key="1">
    <source>
        <dbReference type="EMBL" id="CAD8325105.1"/>
    </source>
</evidence>
<organism evidence="1">
    <name type="scientific">Pseudictyota dubia</name>
    <dbReference type="NCBI Taxonomy" id="2749911"/>
    <lineage>
        <taxon>Eukaryota</taxon>
        <taxon>Sar</taxon>
        <taxon>Stramenopiles</taxon>
        <taxon>Ochrophyta</taxon>
        <taxon>Bacillariophyta</taxon>
        <taxon>Mediophyceae</taxon>
        <taxon>Biddulphiophycidae</taxon>
        <taxon>Eupodiscales</taxon>
        <taxon>Odontellaceae</taxon>
        <taxon>Pseudictyota</taxon>
    </lineage>
</organism>
<name>A0A7R9WHX2_9STRA</name>
<accession>A0A7R9WHX2</accession>
<dbReference type="AlphaFoldDB" id="A0A7R9WHX2"/>
<gene>
    <name evidence="1" type="ORF">TDUB1175_LOCUS23525</name>
</gene>
<reference evidence="1" key="1">
    <citation type="submission" date="2021-01" db="EMBL/GenBank/DDBJ databases">
        <authorList>
            <person name="Corre E."/>
            <person name="Pelletier E."/>
            <person name="Niang G."/>
            <person name="Scheremetjew M."/>
            <person name="Finn R."/>
            <person name="Kale V."/>
            <person name="Holt S."/>
            <person name="Cochrane G."/>
            <person name="Meng A."/>
            <person name="Brown T."/>
            <person name="Cohen L."/>
        </authorList>
    </citation>
    <scope>NUCLEOTIDE SEQUENCE</scope>
    <source>
        <strain evidence="1">CCMP147</strain>
    </source>
</reference>